<dbReference type="Proteomes" id="UP000233375">
    <property type="component" value="Unassembled WGS sequence"/>
</dbReference>
<keyword evidence="1" id="KW-1133">Transmembrane helix</keyword>
<gene>
    <name evidence="2" type="ORF">CWS01_01370</name>
</gene>
<accession>A0A2N0Z7N7</accession>
<organism evidence="2 3">
    <name type="scientific">Niallia nealsonii</name>
    <dbReference type="NCBI Taxonomy" id="115979"/>
    <lineage>
        <taxon>Bacteria</taxon>
        <taxon>Bacillati</taxon>
        <taxon>Bacillota</taxon>
        <taxon>Bacilli</taxon>
        <taxon>Bacillales</taxon>
        <taxon>Bacillaceae</taxon>
        <taxon>Niallia</taxon>
    </lineage>
</organism>
<dbReference type="InterPro" id="IPR021324">
    <property type="entry name" value="DUF2929"/>
</dbReference>
<evidence type="ECO:0000313" key="2">
    <source>
        <dbReference type="EMBL" id="PKG25522.1"/>
    </source>
</evidence>
<evidence type="ECO:0000313" key="3">
    <source>
        <dbReference type="Proteomes" id="UP000233375"/>
    </source>
</evidence>
<feature type="transmembrane region" description="Helical" evidence="1">
    <location>
        <begin position="32"/>
        <end position="52"/>
    </location>
</feature>
<keyword evidence="3" id="KW-1185">Reference proteome</keyword>
<reference evidence="2 3" key="1">
    <citation type="journal article" date="2003" name="Int. J. Syst. Evol. Microbiol.">
        <title>Bacillus nealsonii sp. nov., isolated from a spacecraft-assembly facility, whose spores are gamma-radiation resistant.</title>
        <authorList>
            <person name="Venkateswaran K."/>
            <person name="Kempf M."/>
            <person name="Chen F."/>
            <person name="Satomi M."/>
            <person name="Nicholson W."/>
            <person name="Kern R."/>
        </authorList>
    </citation>
    <scope>NUCLEOTIDE SEQUENCE [LARGE SCALE GENOMIC DNA]</scope>
    <source>
        <strain evidence="2 3">FO-92</strain>
    </source>
</reference>
<dbReference type="EMBL" id="PISE01000003">
    <property type="protein sequence ID" value="PKG25522.1"/>
    <property type="molecule type" value="Genomic_DNA"/>
</dbReference>
<protein>
    <submittedName>
        <fullName evidence="2">DUF2929 domain-containing protein</fullName>
    </submittedName>
</protein>
<proteinExistence type="predicted"/>
<keyword evidence="1" id="KW-0472">Membrane</keyword>
<comment type="caution">
    <text evidence="2">The sequence shown here is derived from an EMBL/GenBank/DDBJ whole genome shotgun (WGS) entry which is preliminary data.</text>
</comment>
<keyword evidence="1" id="KW-0812">Transmembrane</keyword>
<evidence type="ECO:0000256" key="1">
    <source>
        <dbReference type="SAM" id="Phobius"/>
    </source>
</evidence>
<dbReference type="OrthoDB" id="2440739at2"/>
<sequence length="63" mass="7085">MRYLFTFIWSFLLAQMLTYVVSSMNGNSFSLGTGFILSIIFTVLVFVLGAIIPNEPNHKESAH</sequence>
<dbReference type="RefSeq" id="WP_101175246.1">
    <property type="nucleotide sequence ID" value="NZ_PISE01000003.1"/>
</dbReference>
<dbReference type="Pfam" id="PF11151">
    <property type="entry name" value="DUF2929"/>
    <property type="match status" value="1"/>
</dbReference>
<name>A0A2N0Z7N7_9BACI</name>
<dbReference type="AlphaFoldDB" id="A0A2N0Z7N7"/>